<dbReference type="EMBL" id="SPDQ01000015">
    <property type="protein sequence ID" value="TFH80173.1"/>
    <property type="molecule type" value="Genomic_DNA"/>
</dbReference>
<feature type="transmembrane region" description="Helical" evidence="8">
    <location>
        <begin position="188"/>
        <end position="207"/>
    </location>
</feature>
<dbReference type="GO" id="GO:0016788">
    <property type="term" value="F:hydrolase activity, acting on ester bonds"/>
    <property type="evidence" value="ECO:0007669"/>
    <property type="project" value="UniProtKB-ARBA"/>
</dbReference>
<dbReference type="InterPro" id="IPR036514">
    <property type="entry name" value="SGNH_hydro_sf"/>
</dbReference>
<reference evidence="11 12" key="1">
    <citation type="submission" date="2019-03" db="EMBL/GenBank/DDBJ databases">
        <title>Draft genome sequence of humic substances-degrading Pseudomonas kribbensis CHA-19 from forest soil.</title>
        <authorList>
            <person name="Kim D."/>
        </authorList>
    </citation>
    <scope>NUCLEOTIDE SEQUENCE [LARGE SCALE GENOMIC DNA]</scope>
    <source>
        <strain evidence="11 12">CHA-19</strain>
    </source>
</reference>
<evidence type="ECO:0000313" key="11">
    <source>
        <dbReference type="EMBL" id="TFH80173.1"/>
    </source>
</evidence>
<feature type="transmembrane region" description="Helical" evidence="8">
    <location>
        <begin position="243"/>
        <end position="262"/>
    </location>
</feature>
<dbReference type="OrthoDB" id="9767863at2"/>
<dbReference type="GO" id="GO:0005886">
    <property type="term" value="C:plasma membrane"/>
    <property type="evidence" value="ECO:0007669"/>
    <property type="project" value="UniProtKB-SubCell"/>
</dbReference>
<name>A0A4Y8VIA4_9PSED</name>
<dbReference type="GO" id="GO:0009103">
    <property type="term" value="P:lipopolysaccharide biosynthetic process"/>
    <property type="evidence" value="ECO:0007669"/>
    <property type="project" value="TreeGrafter"/>
</dbReference>
<dbReference type="Pfam" id="PF19040">
    <property type="entry name" value="SGNH"/>
    <property type="match status" value="1"/>
</dbReference>
<evidence type="ECO:0000313" key="12">
    <source>
        <dbReference type="Proteomes" id="UP000297555"/>
    </source>
</evidence>
<evidence type="ECO:0000256" key="6">
    <source>
        <dbReference type="ARBA" id="ARBA00023136"/>
    </source>
</evidence>
<keyword evidence="5 8" id="KW-1133">Transmembrane helix</keyword>
<dbReference type="AlphaFoldDB" id="A0A4Y8VIA4"/>
<feature type="transmembrane region" description="Helical" evidence="8">
    <location>
        <begin position="341"/>
        <end position="363"/>
    </location>
</feature>
<evidence type="ECO:0000256" key="1">
    <source>
        <dbReference type="ARBA" id="ARBA00004651"/>
    </source>
</evidence>
<feature type="transmembrane region" description="Helical" evidence="8">
    <location>
        <begin position="283"/>
        <end position="303"/>
    </location>
</feature>
<dbReference type="GO" id="GO:0016747">
    <property type="term" value="F:acyltransferase activity, transferring groups other than amino-acyl groups"/>
    <property type="evidence" value="ECO:0007669"/>
    <property type="project" value="InterPro"/>
</dbReference>
<gene>
    <name evidence="11" type="ORF">E4J90_15725</name>
</gene>
<evidence type="ECO:0000259" key="9">
    <source>
        <dbReference type="Pfam" id="PF01757"/>
    </source>
</evidence>
<feature type="transmembrane region" description="Helical" evidence="8">
    <location>
        <begin position="72"/>
        <end position="91"/>
    </location>
</feature>
<dbReference type="Pfam" id="PF01757">
    <property type="entry name" value="Acyl_transf_3"/>
    <property type="match status" value="1"/>
</dbReference>
<evidence type="ECO:0000256" key="4">
    <source>
        <dbReference type="ARBA" id="ARBA00022692"/>
    </source>
</evidence>
<feature type="transmembrane region" description="Helical" evidence="8">
    <location>
        <begin position="103"/>
        <end position="122"/>
    </location>
</feature>
<evidence type="ECO:0000256" key="2">
    <source>
        <dbReference type="ARBA" id="ARBA00022475"/>
    </source>
</evidence>
<evidence type="ECO:0000256" key="5">
    <source>
        <dbReference type="ARBA" id="ARBA00022989"/>
    </source>
</evidence>
<keyword evidence="6 8" id="KW-0472">Membrane</keyword>
<dbReference type="Gene3D" id="3.40.50.1110">
    <property type="entry name" value="SGNH hydrolase"/>
    <property type="match status" value="1"/>
</dbReference>
<feature type="transmembrane region" description="Helical" evidence="8">
    <location>
        <begin position="309"/>
        <end position="329"/>
    </location>
</feature>
<dbReference type="PANTHER" id="PTHR23028">
    <property type="entry name" value="ACETYLTRANSFERASE"/>
    <property type="match status" value="1"/>
</dbReference>
<keyword evidence="4 8" id="KW-0812">Transmembrane</keyword>
<comment type="subcellular location">
    <subcellularLocation>
        <location evidence="1">Cell membrane</location>
        <topology evidence="1">Multi-pass membrane protein</topology>
    </subcellularLocation>
</comment>
<feature type="transmembrane region" description="Helical" evidence="8">
    <location>
        <begin position="219"/>
        <end position="237"/>
    </location>
</feature>
<sequence length="624" mass="68879">MRYRSDIDGLRALAVLGVIIFHLKLGFLPGGYTGVDIFFVISGYLISKTIFEEIGRSEFSIAKFYVRRARRILPGFLSVVVLTSIAAYIFLYPAELTHYAKTAIASAFFAANLFFYSSLDYFSVGANEIPLLHLWSLGVEEQFYIFFPLIALAAIRFGKLWQSAIIAIIMLFSLLYSQSLLYIDPTASFYLLPSRAFELLIGSLIALPNLPNIRNQKAGLISATIGITAIGFSFFFYDENTKFPGIAALLPCLGTALLIVGCQQENIVGRALSLPPVRFIGKISYSLYLVHWPLIVFADRLFPTADQNLRAACVFALCLILATLNYMIIEQPFRKAKQDWRPFRVLSLSATSLFFVAAISGYVTVKNGFPQPTTARTVNAIAMLQYSYAKDFLDGTCFLRPEQTSTDALRSGCIPAAGQKSIMLWGDSHAIHLYPGLKPLIEERGYFLGALTTSGCPPILETDAALRPNCRASNTHDFEIIKQIHPSLVIMSAIWPSSPETIGKLKDTIDKLSSLGIKTVVLGTSPIYKQSVPLLVIKKVEAGETSMMSSDELELPAIITSRNAAAAVVATTNAKFVDVFKTICPKDTCAMASADETPYYYDIHHFTPVGSRHFAKELLPQIIN</sequence>
<dbReference type="InterPro" id="IPR043968">
    <property type="entry name" value="SGNH"/>
</dbReference>
<keyword evidence="2" id="KW-1003">Cell membrane</keyword>
<feature type="transmembrane region" description="Helical" evidence="8">
    <location>
        <begin position="143"/>
        <end position="176"/>
    </location>
</feature>
<proteinExistence type="predicted"/>
<organism evidence="11 12">
    <name type="scientific">Pseudomonas kribbensis</name>
    <dbReference type="NCBI Taxonomy" id="1628086"/>
    <lineage>
        <taxon>Bacteria</taxon>
        <taxon>Pseudomonadati</taxon>
        <taxon>Pseudomonadota</taxon>
        <taxon>Gammaproteobacteria</taxon>
        <taxon>Pseudomonadales</taxon>
        <taxon>Pseudomonadaceae</taxon>
        <taxon>Pseudomonas</taxon>
    </lineage>
</organism>
<dbReference type="InterPro" id="IPR002656">
    <property type="entry name" value="Acyl_transf_3_dom"/>
</dbReference>
<keyword evidence="7 11" id="KW-0012">Acyltransferase</keyword>
<dbReference type="Proteomes" id="UP000297555">
    <property type="component" value="Unassembled WGS sequence"/>
</dbReference>
<evidence type="ECO:0000259" key="10">
    <source>
        <dbReference type="Pfam" id="PF19040"/>
    </source>
</evidence>
<evidence type="ECO:0000256" key="8">
    <source>
        <dbReference type="SAM" id="Phobius"/>
    </source>
</evidence>
<comment type="caution">
    <text evidence="11">The sequence shown here is derived from an EMBL/GenBank/DDBJ whole genome shotgun (WGS) entry which is preliminary data.</text>
</comment>
<dbReference type="PANTHER" id="PTHR23028:SF53">
    <property type="entry name" value="ACYL_TRANSF_3 DOMAIN-CONTAINING PROTEIN"/>
    <property type="match status" value="1"/>
</dbReference>
<feature type="domain" description="Acyltransferase 3" evidence="9">
    <location>
        <begin position="6"/>
        <end position="324"/>
    </location>
</feature>
<evidence type="ECO:0000256" key="3">
    <source>
        <dbReference type="ARBA" id="ARBA00022679"/>
    </source>
</evidence>
<feature type="domain" description="SGNH" evidence="10">
    <location>
        <begin position="411"/>
        <end position="619"/>
    </location>
</feature>
<dbReference type="InterPro" id="IPR050879">
    <property type="entry name" value="Acyltransferase_3"/>
</dbReference>
<protein>
    <submittedName>
        <fullName evidence="11">Acyltransferase</fullName>
    </submittedName>
</protein>
<evidence type="ECO:0000256" key="7">
    <source>
        <dbReference type="ARBA" id="ARBA00023315"/>
    </source>
</evidence>
<accession>A0A4Y8VIA4</accession>
<feature type="transmembrane region" description="Helical" evidence="8">
    <location>
        <begin position="12"/>
        <end position="28"/>
    </location>
</feature>
<keyword evidence="3 11" id="KW-0808">Transferase</keyword>
<dbReference type="SUPFAM" id="SSF52266">
    <property type="entry name" value="SGNH hydrolase"/>
    <property type="match status" value="1"/>
</dbReference>